<dbReference type="AlphaFoldDB" id="A0AAW0G2W5"/>
<evidence type="ECO:0000313" key="2">
    <source>
        <dbReference type="Proteomes" id="UP001385951"/>
    </source>
</evidence>
<protein>
    <submittedName>
        <fullName evidence="1">Uncharacterized protein</fullName>
    </submittedName>
</protein>
<dbReference type="Proteomes" id="UP001385951">
    <property type="component" value="Unassembled WGS sequence"/>
</dbReference>
<evidence type="ECO:0000313" key="1">
    <source>
        <dbReference type="EMBL" id="KAK7684273.1"/>
    </source>
</evidence>
<accession>A0AAW0G2W5</accession>
<proteinExistence type="predicted"/>
<keyword evidence="2" id="KW-1185">Reference proteome</keyword>
<gene>
    <name evidence="1" type="ORF">QCA50_012597</name>
</gene>
<reference evidence="1 2" key="1">
    <citation type="submission" date="2022-09" db="EMBL/GenBank/DDBJ databases">
        <authorList>
            <person name="Palmer J.M."/>
        </authorList>
    </citation>
    <scope>NUCLEOTIDE SEQUENCE [LARGE SCALE GENOMIC DNA]</scope>
    <source>
        <strain evidence="1 2">DSM 7382</strain>
    </source>
</reference>
<dbReference type="EMBL" id="JASBNA010000026">
    <property type="protein sequence ID" value="KAK7684273.1"/>
    <property type="molecule type" value="Genomic_DNA"/>
</dbReference>
<name>A0AAW0G2W5_9APHY</name>
<organism evidence="1 2">
    <name type="scientific">Cerrena zonata</name>
    <dbReference type="NCBI Taxonomy" id="2478898"/>
    <lineage>
        <taxon>Eukaryota</taxon>
        <taxon>Fungi</taxon>
        <taxon>Dikarya</taxon>
        <taxon>Basidiomycota</taxon>
        <taxon>Agaricomycotina</taxon>
        <taxon>Agaricomycetes</taxon>
        <taxon>Polyporales</taxon>
        <taxon>Cerrenaceae</taxon>
        <taxon>Cerrena</taxon>
    </lineage>
</organism>
<sequence length="263" mass="29370">MALRNSIDSGSECLSTACITIAYDMDTNSSQILAAVHIEPTLAIGKLHALPAPRSYQTGRQKIHFSNPRDWYGKDKPTVIGPKDISHVFLPNRETCRYIIDALAESTSEGCQSIFDPYRGGVRLPIYLARAFKLGYDLKRNQDTWEKRHGSIYNASLDKEWPRDDTTGIETAFLSCLWLSGLPGIQRRGESATNGFGGLRSNCWLTDTALACMLDVVRADYQQSKHWKSSTYTCNPDPGQAIISLDGPASTFYGRKKATRWDH</sequence>
<comment type="caution">
    <text evidence="1">The sequence shown here is derived from an EMBL/GenBank/DDBJ whole genome shotgun (WGS) entry which is preliminary data.</text>
</comment>